<comment type="caution">
    <text evidence="1">The sequence shown here is derived from an EMBL/GenBank/DDBJ whole genome shotgun (WGS) entry which is preliminary data.</text>
</comment>
<reference evidence="1" key="2">
    <citation type="submission" date="2021-09" db="EMBL/GenBank/DDBJ databases">
        <authorList>
            <person name="Jia N."/>
            <person name="Wang J."/>
            <person name="Shi W."/>
            <person name="Du L."/>
            <person name="Sun Y."/>
            <person name="Zhan W."/>
            <person name="Jiang J."/>
            <person name="Wang Q."/>
            <person name="Zhang B."/>
            <person name="Ji P."/>
            <person name="Sakyi L.B."/>
            <person name="Cui X."/>
            <person name="Yuan T."/>
            <person name="Jiang B."/>
            <person name="Yang W."/>
            <person name="Lam T.T.-Y."/>
            <person name="Chang Q."/>
            <person name="Ding S."/>
            <person name="Wang X."/>
            <person name="Zhu J."/>
            <person name="Ruan X."/>
            <person name="Zhao L."/>
            <person name="Wei J."/>
            <person name="Que T."/>
            <person name="Du C."/>
            <person name="Cheng J."/>
            <person name="Dai P."/>
            <person name="Han X."/>
            <person name="Huang E."/>
            <person name="Gao Y."/>
            <person name="Liu J."/>
            <person name="Shao H."/>
            <person name="Ye R."/>
            <person name="Li L."/>
            <person name="Wei W."/>
            <person name="Wang X."/>
            <person name="Wang C."/>
            <person name="Huo Q."/>
            <person name="Li W."/>
            <person name="Guo W."/>
            <person name="Chen H."/>
            <person name="Chen S."/>
            <person name="Zhou L."/>
            <person name="Zhou L."/>
            <person name="Ni X."/>
            <person name="Tian J."/>
            <person name="Zhou Y."/>
            <person name="Sheng Y."/>
            <person name="Liu T."/>
            <person name="Pan Y."/>
            <person name="Xia L."/>
            <person name="Li J."/>
            <person name="Zhao F."/>
            <person name="Cao W."/>
        </authorList>
    </citation>
    <scope>NUCLEOTIDE SEQUENCE</scope>
    <source>
        <strain evidence="1">Rmic-2018</strain>
        <tissue evidence="1">Larvae</tissue>
    </source>
</reference>
<dbReference type="Proteomes" id="UP000821866">
    <property type="component" value="Unassembled WGS sequence"/>
</dbReference>
<protein>
    <submittedName>
        <fullName evidence="1">Uncharacterized protein</fullName>
    </submittedName>
</protein>
<sequence length="118" mass="12916">MRGHNTNKFVEATIRVLKDTMLGRADAFHVVALVEAIATVWQKLFEGRILRQAYCHVANHQLTYKRLLSRIPEGAADNIKVFDNGLYGVPSATNSTTYYEVSADVGACACPAGIQGAF</sequence>
<keyword evidence="2" id="KW-1185">Reference proteome</keyword>
<dbReference type="PANTHER" id="PTHR35385">
    <property type="entry name" value="PROTEIN B, PUTATIVE-RELATED-RELATED"/>
    <property type="match status" value="1"/>
</dbReference>
<dbReference type="EMBL" id="JABSTU010004971">
    <property type="protein sequence ID" value="KAH7950679.1"/>
    <property type="molecule type" value="Genomic_DNA"/>
</dbReference>
<dbReference type="AlphaFoldDB" id="A0A9J6CXD2"/>
<proteinExistence type="predicted"/>
<organism evidence="1 2">
    <name type="scientific">Rhipicephalus microplus</name>
    <name type="common">Cattle tick</name>
    <name type="synonym">Boophilus microplus</name>
    <dbReference type="NCBI Taxonomy" id="6941"/>
    <lineage>
        <taxon>Eukaryota</taxon>
        <taxon>Metazoa</taxon>
        <taxon>Ecdysozoa</taxon>
        <taxon>Arthropoda</taxon>
        <taxon>Chelicerata</taxon>
        <taxon>Arachnida</taxon>
        <taxon>Acari</taxon>
        <taxon>Parasitiformes</taxon>
        <taxon>Ixodida</taxon>
        <taxon>Ixodoidea</taxon>
        <taxon>Ixodidae</taxon>
        <taxon>Rhipicephalinae</taxon>
        <taxon>Rhipicephalus</taxon>
        <taxon>Boophilus</taxon>
    </lineage>
</organism>
<name>A0A9J6CXD2_RHIMP</name>
<accession>A0A9J6CXD2</accession>
<evidence type="ECO:0000313" key="2">
    <source>
        <dbReference type="Proteomes" id="UP000821866"/>
    </source>
</evidence>
<reference evidence="1" key="1">
    <citation type="journal article" date="2020" name="Cell">
        <title>Large-Scale Comparative Analyses of Tick Genomes Elucidate Their Genetic Diversity and Vector Capacities.</title>
        <authorList>
            <consortium name="Tick Genome and Microbiome Consortium (TIGMIC)"/>
            <person name="Jia N."/>
            <person name="Wang J."/>
            <person name="Shi W."/>
            <person name="Du L."/>
            <person name="Sun Y."/>
            <person name="Zhan W."/>
            <person name="Jiang J.F."/>
            <person name="Wang Q."/>
            <person name="Zhang B."/>
            <person name="Ji P."/>
            <person name="Bell-Sakyi L."/>
            <person name="Cui X.M."/>
            <person name="Yuan T.T."/>
            <person name="Jiang B.G."/>
            <person name="Yang W.F."/>
            <person name="Lam T.T."/>
            <person name="Chang Q.C."/>
            <person name="Ding S.J."/>
            <person name="Wang X.J."/>
            <person name="Zhu J.G."/>
            <person name="Ruan X.D."/>
            <person name="Zhao L."/>
            <person name="Wei J.T."/>
            <person name="Ye R.Z."/>
            <person name="Que T.C."/>
            <person name="Du C.H."/>
            <person name="Zhou Y.H."/>
            <person name="Cheng J.X."/>
            <person name="Dai P.F."/>
            <person name="Guo W.B."/>
            <person name="Han X.H."/>
            <person name="Huang E.J."/>
            <person name="Li L.F."/>
            <person name="Wei W."/>
            <person name="Gao Y.C."/>
            <person name="Liu J.Z."/>
            <person name="Shao H.Z."/>
            <person name="Wang X."/>
            <person name="Wang C.C."/>
            <person name="Yang T.C."/>
            <person name="Huo Q.B."/>
            <person name="Li W."/>
            <person name="Chen H.Y."/>
            <person name="Chen S.E."/>
            <person name="Zhou L.G."/>
            <person name="Ni X.B."/>
            <person name="Tian J.H."/>
            <person name="Sheng Y."/>
            <person name="Liu T."/>
            <person name="Pan Y.S."/>
            <person name="Xia L.Y."/>
            <person name="Li J."/>
            <person name="Zhao F."/>
            <person name="Cao W.C."/>
        </authorList>
    </citation>
    <scope>NUCLEOTIDE SEQUENCE</scope>
    <source>
        <strain evidence="1">Rmic-2018</strain>
    </source>
</reference>
<gene>
    <name evidence="1" type="ORF">HPB51_028283</name>
</gene>
<evidence type="ECO:0000313" key="1">
    <source>
        <dbReference type="EMBL" id="KAH7950679.1"/>
    </source>
</evidence>
<dbReference type="PANTHER" id="PTHR35385:SF2">
    <property type="entry name" value="PROTEIN B, PUTATIVE-RELATED"/>
    <property type="match status" value="1"/>
</dbReference>